<feature type="transmembrane region" description="Helical" evidence="1">
    <location>
        <begin position="263"/>
        <end position="281"/>
    </location>
</feature>
<proteinExistence type="predicted"/>
<evidence type="ECO:0000256" key="1">
    <source>
        <dbReference type="SAM" id="Phobius"/>
    </source>
</evidence>
<feature type="transmembrane region" description="Helical" evidence="1">
    <location>
        <begin position="341"/>
        <end position="360"/>
    </location>
</feature>
<keyword evidence="1" id="KW-1133">Transmembrane helix</keyword>
<evidence type="ECO:0000313" key="3">
    <source>
        <dbReference type="Proteomes" id="UP000034753"/>
    </source>
</evidence>
<evidence type="ECO:0008006" key="4">
    <source>
        <dbReference type="Google" id="ProtNLM"/>
    </source>
</evidence>
<feature type="transmembrane region" description="Helical" evidence="1">
    <location>
        <begin position="287"/>
        <end position="304"/>
    </location>
</feature>
<dbReference type="Proteomes" id="UP000034753">
    <property type="component" value="Unassembled WGS sequence"/>
</dbReference>
<feature type="transmembrane region" description="Helical" evidence="1">
    <location>
        <begin position="160"/>
        <end position="184"/>
    </location>
</feature>
<keyword evidence="1" id="KW-0472">Membrane</keyword>
<keyword evidence="1" id="KW-0812">Transmembrane</keyword>
<comment type="caution">
    <text evidence="2">The sequence shown here is derived from an EMBL/GenBank/DDBJ whole genome shotgun (WGS) entry which is preliminary data.</text>
</comment>
<gene>
    <name evidence="2" type="ORF">UU67_C0009G0004</name>
</gene>
<name>A0A0G0ZM24_9BACT</name>
<feature type="transmembrane region" description="Helical" evidence="1">
    <location>
        <begin position="235"/>
        <end position="256"/>
    </location>
</feature>
<reference evidence="2 3" key="1">
    <citation type="journal article" date="2015" name="Nature">
        <title>rRNA introns, odd ribosomes, and small enigmatic genomes across a large radiation of phyla.</title>
        <authorList>
            <person name="Brown C.T."/>
            <person name="Hug L.A."/>
            <person name="Thomas B.C."/>
            <person name="Sharon I."/>
            <person name="Castelle C.J."/>
            <person name="Singh A."/>
            <person name="Wilkins M.J."/>
            <person name="Williams K.H."/>
            <person name="Banfield J.F."/>
        </authorList>
    </citation>
    <scope>NUCLEOTIDE SEQUENCE [LARGE SCALE GENOMIC DNA]</scope>
</reference>
<evidence type="ECO:0000313" key="2">
    <source>
        <dbReference type="EMBL" id="KKS14033.1"/>
    </source>
</evidence>
<organism evidence="2 3">
    <name type="scientific">Candidatus Daviesbacteria bacterium GW2011_GWB1_41_5</name>
    <dbReference type="NCBI Taxonomy" id="1618429"/>
    <lineage>
        <taxon>Bacteria</taxon>
        <taxon>Candidatus Daviesiibacteriota</taxon>
    </lineage>
</organism>
<accession>A0A0G0ZM24</accession>
<feature type="transmembrane region" description="Helical" evidence="1">
    <location>
        <begin position="129"/>
        <end position="148"/>
    </location>
</feature>
<dbReference type="EMBL" id="LCBN01000009">
    <property type="protein sequence ID" value="KKS14033.1"/>
    <property type="molecule type" value="Genomic_DNA"/>
</dbReference>
<sequence>MKFSNRLIPVFLISLFLVVLFGFYRNHALSFHFVDEEDNIVLGNYLLQKEKLYKDLFSHHQPLAYIFSAGVQKISTPPNLFMLIERHREAVLFWAITWTILLVARFGWPLFLFTLVFEPIKIFLLGHLFLSESLVVYPLVYILSFIFLKPPLLRLEFVLLGLSFSLIFFLLSPLWPAAIALGLIFFKSRNFKKQEIFLFSAGFFGVLLSIIPFVSIQDYFYNAFYLNLKYYIPKFSNGFSGTLQSFLAPFISLTIWAGRSATLQIIQFFSVFLIFTSFILIRTKEWKISLLIFVILGLVNLRFIKPGLQEYNGFHILPWFSSLVLLSLITAFLLIKNYPGLFHKLFLSIFLLITLILEFSELKQNLFTIKDPNKDFFINYSRQEDFGRAIKIMKKDGERLFVVPDEWLLYWQAGIGHYSKMVNYYAWMSKVPEIRNPLTANFAASPPTYFYCDKCEHGYFGLEKFFGRYERVKKDGKETNLMVLKEKVSTLSEKKIAELGYYNFTFGGK</sequence>
<feature type="transmembrane region" description="Helical" evidence="1">
    <location>
        <begin position="196"/>
        <end position="215"/>
    </location>
</feature>
<feature type="transmembrane region" description="Helical" evidence="1">
    <location>
        <begin position="91"/>
        <end position="117"/>
    </location>
</feature>
<feature type="transmembrane region" description="Helical" evidence="1">
    <location>
        <begin position="316"/>
        <end position="335"/>
    </location>
</feature>
<protein>
    <recommendedName>
        <fullName evidence="4">Glycosyltransferase RgtA/B/C/D-like domain-containing protein</fullName>
    </recommendedName>
</protein>
<feature type="transmembrane region" description="Helical" evidence="1">
    <location>
        <begin position="7"/>
        <end position="24"/>
    </location>
</feature>
<dbReference type="AlphaFoldDB" id="A0A0G0ZM24"/>